<gene>
    <name evidence="1" type="ORF">JXQ802_LOCUS36175</name>
</gene>
<dbReference type="SUPFAM" id="SSF50156">
    <property type="entry name" value="PDZ domain-like"/>
    <property type="match status" value="1"/>
</dbReference>
<keyword evidence="2" id="KW-1185">Reference proteome</keyword>
<accession>A0A815MX93</accession>
<evidence type="ECO:0000313" key="2">
    <source>
        <dbReference type="Proteomes" id="UP000663870"/>
    </source>
</evidence>
<organism evidence="1 2">
    <name type="scientific">Rotaria sordida</name>
    <dbReference type="NCBI Taxonomy" id="392033"/>
    <lineage>
        <taxon>Eukaryota</taxon>
        <taxon>Metazoa</taxon>
        <taxon>Spiralia</taxon>
        <taxon>Gnathifera</taxon>
        <taxon>Rotifera</taxon>
        <taxon>Eurotatoria</taxon>
        <taxon>Bdelloidea</taxon>
        <taxon>Philodinida</taxon>
        <taxon>Philodinidae</taxon>
        <taxon>Rotaria</taxon>
    </lineage>
</organism>
<reference evidence="1" key="1">
    <citation type="submission" date="2021-02" db="EMBL/GenBank/DDBJ databases">
        <authorList>
            <person name="Nowell W R."/>
        </authorList>
    </citation>
    <scope>NUCLEOTIDE SEQUENCE</scope>
</reference>
<dbReference type="Gene3D" id="2.30.42.10">
    <property type="match status" value="1"/>
</dbReference>
<name>A0A815MX93_9BILA</name>
<evidence type="ECO:0000313" key="1">
    <source>
        <dbReference type="EMBL" id="CAF1426464.1"/>
    </source>
</evidence>
<comment type="caution">
    <text evidence="1">The sequence shown here is derived from an EMBL/GenBank/DDBJ whole genome shotgun (WGS) entry which is preliminary data.</text>
</comment>
<protein>
    <recommendedName>
        <fullName evidence="3">PDZ domain-containing protein</fullName>
    </recommendedName>
</protein>
<dbReference type="AlphaFoldDB" id="A0A815MX93"/>
<evidence type="ECO:0008006" key="3">
    <source>
        <dbReference type="Google" id="ProtNLM"/>
    </source>
</evidence>
<sequence length="471" mass="54793">MNDKDSFSNVQRLNSTIMAKYEWTSSRIGMQKSGEEVHDRRMKTYRQANEFLQELLQKRNNDCSFDDNGTIDRYHKFLKYKTNFNNDDSILDEFDQRLRALNNNNNNNNRRNQTSKIYQSNNNDSITIGLQTTSEIENNTKELIQHLNGQKRSNSSMMTSSLNTINFSTLSKISFDESQTNISLSTDEHQSSSSSSSSLLLNHSIIKTLYKPIARRIDGNEIEVISTENSLQYIPSNVFLYNHCYFPRSLLSREQINTNKIIKRQLPFPPIVEQYDKNQVLALLDQLDNECSSHDFTIMLDQLTLSSVQIQQIDNNISLLSDNEYNDKENIFIIPNLFNQSLPNYYTISTFNIDDPRKIILYTMTISIVQLNPSCLIPYSILNGRRPLLQCSIQTNFKQVRSKREKYICQVTAIESLTDIKYLQENDIILKINNQSVYDLNINDIRNILQQHSKTSNYCLLTIARLWQPLI</sequence>
<proteinExistence type="predicted"/>
<dbReference type="EMBL" id="CAJNOL010001838">
    <property type="protein sequence ID" value="CAF1426464.1"/>
    <property type="molecule type" value="Genomic_DNA"/>
</dbReference>
<dbReference type="Proteomes" id="UP000663870">
    <property type="component" value="Unassembled WGS sequence"/>
</dbReference>
<dbReference type="InterPro" id="IPR036034">
    <property type="entry name" value="PDZ_sf"/>
</dbReference>